<evidence type="ECO:0000259" key="3">
    <source>
        <dbReference type="SMART" id="SM00382"/>
    </source>
</evidence>
<feature type="non-terminal residue" evidence="4">
    <location>
        <position position="381"/>
    </location>
</feature>
<dbReference type="SMART" id="SM00382">
    <property type="entry name" value="AAA"/>
    <property type="match status" value="1"/>
</dbReference>
<dbReference type="STRING" id="1184151.AW736_24850"/>
<dbReference type="Gene3D" id="1.20.5.170">
    <property type="match status" value="1"/>
</dbReference>
<proteinExistence type="inferred from homology"/>
<reference evidence="4 5" key="1">
    <citation type="submission" date="2016-01" db="EMBL/GenBank/DDBJ databases">
        <title>High potential of lignocellulose degradation of a new Verrucomicrobia species.</title>
        <authorList>
            <person name="Wang Y."/>
            <person name="Shi Y."/>
            <person name="Qiu Z."/>
            <person name="Liu S."/>
            <person name="Yang H."/>
        </authorList>
    </citation>
    <scope>NUCLEOTIDE SEQUENCE [LARGE SCALE GENOMIC DNA]</scope>
    <source>
        <strain evidence="4 5">TSB47</strain>
    </source>
</reference>
<evidence type="ECO:0000313" key="4">
    <source>
        <dbReference type="EMBL" id="OAM87241.1"/>
    </source>
</evidence>
<protein>
    <submittedName>
        <fullName evidence="4">Transporter</fullName>
    </submittedName>
</protein>
<dbReference type="AlphaFoldDB" id="A0A178IC99"/>
<evidence type="ECO:0000313" key="5">
    <source>
        <dbReference type="Proteomes" id="UP000078486"/>
    </source>
</evidence>
<dbReference type="GO" id="GO:0005737">
    <property type="term" value="C:cytoplasm"/>
    <property type="evidence" value="ECO:0007669"/>
    <property type="project" value="TreeGrafter"/>
</dbReference>
<feature type="region of interest" description="Disordered" evidence="2">
    <location>
        <begin position="1"/>
        <end position="25"/>
    </location>
</feature>
<dbReference type="RefSeq" id="WP_145929123.1">
    <property type="nucleotide sequence ID" value="NZ_KV441846.1"/>
</dbReference>
<dbReference type="GO" id="GO:0003924">
    <property type="term" value="F:GTPase activity"/>
    <property type="evidence" value="ECO:0007669"/>
    <property type="project" value="InterPro"/>
</dbReference>
<dbReference type="Proteomes" id="UP000078486">
    <property type="component" value="Unassembled WGS sequence"/>
</dbReference>
<dbReference type="InterPro" id="IPR027417">
    <property type="entry name" value="P-loop_NTPase"/>
</dbReference>
<dbReference type="Gene3D" id="1.10.287.130">
    <property type="match status" value="1"/>
</dbReference>
<feature type="compositionally biased region" description="Basic and acidic residues" evidence="2">
    <location>
        <begin position="1"/>
        <end position="12"/>
    </location>
</feature>
<dbReference type="PANTHER" id="PTHR23408">
    <property type="entry name" value="METHYLMALONYL-COA MUTASE"/>
    <property type="match status" value="1"/>
</dbReference>
<keyword evidence="5" id="KW-1185">Reference proteome</keyword>
<gene>
    <name evidence="4" type="ORF">AW736_24850</name>
</gene>
<dbReference type="Gene3D" id="3.40.50.300">
    <property type="entry name" value="P-loop containing nucleotide triphosphate hydrolases"/>
    <property type="match status" value="1"/>
</dbReference>
<accession>A0A178IC99</accession>
<comment type="caution">
    <text evidence="4">The sequence shown here is derived from an EMBL/GenBank/DDBJ whole genome shotgun (WGS) entry which is preliminary data.</text>
</comment>
<dbReference type="CDD" id="cd03114">
    <property type="entry name" value="MMAA-like"/>
    <property type="match status" value="1"/>
</dbReference>
<evidence type="ECO:0000256" key="1">
    <source>
        <dbReference type="ARBA" id="ARBA00009625"/>
    </source>
</evidence>
<name>A0A178IC99_9BACT</name>
<dbReference type="NCBIfam" id="NF006958">
    <property type="entry name" value="PRK09435.1"/>
    <property type="match status" value="1"/>
</dbReference>
<dbReference type="InterPro" id="IPR003593">
    <property type="entry name" value="AAA+_ATPase"/>
</dbReference>
<dbReference type="SUPFAM" id="SSF52540">
    <property type="entry name" value="P-loop containing nucleoside triphosphate hydrolases"/>
    <property type="match status" value="1"/>
</dbReference>
<dbReference type="GO" id="GO:0005525">
    <property type="term" value="F:GTP binding"/>
    <property type="evidence" value="ECO:0007669"/>
    <property type="project" value="InterPro"/>
</dbReference>
<feature type="domain" description="AAA+ ATPase" evidence="3">
    <location>
        <begin position="106"/>
        <end position="280"/>
    </location>
</feature>
<dbReference type="PANTHER" id="PTHR23408:SF3">
    <property type="entry name" value="METHYLMALONIC ACIDURIA TYPE A PROTEIN, MITOCHONDRIAL"/>
    <property type="match status" value="1"/>
</dbReference>
<sequence length="381" mass="40469">MTPEEEKAHHAETSQPAGDRPEWVPENAGTAFATWVVEGVNRAGTFGAPSAPPRRRQLTIDDYAAGIQARDTTILARAITLIESNAAAHQDLAQQLLARVLPETGRSMRVGITGIPGAGKSTIIEALGCALCEEGHRVAVLAVDPSSTVTGGSILGDKVRMEKLSRQPGAFIRPSPSGGSLGGVARKSREAILLCEAAGYDIVIVETVGVGQNEVTVRSMVDCFLLLSIAGAGDEVQGIKKGVMELADIIVVNKADGDNRLRALGARAELERVLHYLKPATEGWTTPALTASARTGEGVTEFWDKVREFFDVCRKGGMLEERRREQAIAWMHALIREALQAEFYQNAAVRAAVAEIEQAVAAGVKPSLAAAKELLAAAKPP</sequence>
<dbReference type="OrthoDB" id="9778292at2"/>
<dbReference type="EMBL" id="LRRQ01000178">
    <property type="protein sequence ID" value="OAM87241.1"/>
    <property type="molecule type" value="Genomic_DNA"/>
</dbReference>
<evidence type="ECO:0000256" key="2">
    <source>
        <dbReference type="SAM" id="MobiDB-lite"/>
    </source>
</evidence>
<dbReference type="InterPro" id="IPR005129">
    <property type="entry name" value="GTPase_ArgK"/>
</dbReference>
<dbReference type="NCBIfam" id="TIGR00750">
    <property type="entry name" value="lao"/>
    <property type="match status" value="1"/>
</dbReference>
<organism evidence="4 5">
    <name type="scientific">Termitidicoccus mucosus</name>
    <dbReference type="NCBI Taxonomy" id="1184151"/>
    <lineage>
        <taxon>Bacteria</taxon>
        <taxon>Pseudomonadati</taxon>
        <taxon>Verrucomicrobiota</taxon>
        <taxon>Opitutia</taxon>
        <taxon>Opitutales</taxon>
        <taxon>Opitutaceae</taxon>
        <taxon>Termitidicoccus</taxon>
    </lineage>
</organism>
<comment type="similarity">
    <text evidence="1">Belongs to the SIMIBI class G3E GTPase family. ArgK/MeaB subfamily.</text>
</comment>
<dbReference type="Pfam" id="PF03308">
    <property type="entry name" value="MeaB"/>
    <property type="match status" value="1"/>
</dbReference>